<dbReference type="PANTHER" id="PTHR11533:SF174">
    <property type="entry name" value="PUROMYCIN-SENSITIVE AMINOPEPTIDASE-RELATED"/>
    <property type="match status" value="1"/>
</dbReference>
<evidence type="ECO:0000256" key="6">
    <source>
        <dbReference type="ARBA" id="ARBA00022833"/>
    </source>
</evidence>
<sequence>MIPDPNRLPLNVKPTHYDVTLQTDLENLTFTGYTKIKLDVKEDTKSIVLNCGSALSFQNVALTSNTSLGELKPSSQKIEGDRLSLEFESTIPANSTAELKIGPFTSPLGDSMTGYYRAAYKKDGENKHYALTQFEAIDARNAFPCWDEPLLKATFSITMISRADTVNLSNMPAASEDVYTPGSEPQIEQEIPSIKALDGKWKITKFQPTPIMSTYIVAFANGPFTFLEDSVKMPSGKTVALRIYTTPELIHQAQYALQVKKKVLPVFEEVFDVEFPLPKLDTLVAEDFDAGAMENWGLITGRTTAFLLDPKSKDLNAKKQVFSTQSHEVAHMWFGNITTMEWWNYLYLNEGFATLMGEVIIPHKVFPEFKPRADFITDHLERALALDAKLSSHPIEVECPNAEAIGQIFDALSYSKAASVLRMLSDYVGEDKFLKGVSVYLKNKLYGNGITEDLWQGISTTTGQDVIKLMENWVKKIGFPVITVTDSAKGIEVRQDRFLETGIAGDVDNTTIWNVPLNILTADSAGKAVIDRTALLSERSQTFDVDTSKPFKLNGGTAGSYRVLYTPERLEKIAAEAAKPDSLFSVEDRMGLLNDSMALSKAGLQKLSSALTLIDNFRSEKEFLILDVIAGNLSGLSSTWWESKEIVENLDAFRQQLFGPLVKELGYEYPDDEPTDITRLRTTVIGQAASAKHEGVIKELQSRFKAFVETGDETKIPAALERITYQTAVKYGGKAEHDALKKIIEAPKTPGAKIAAIIGLGSTQSPELIEDTFKYTMTSARDQDFVYYFRGLTANPAARRQVATFFKDNYDTLYARFKNNSMLRYLVESSFNTLSTQKDYDDIKTFFADKDTSKYNLGLAQTLDTVRARIAYIDRSTEDLDSWLKEWKGKQNASARF</sequence>
<dbReference type="InterPro" id="IPR045357">
    <property type="entry name" value="Aminopeptidase_N-like_N"/>
</dbReference>
<dbReference type="Gene3D" id="1.25.50.20">
    <property type="match status" value="1"/>
</dbReference>
<keyword evidence="6 9" id="KW-0862">Zinc</keyword>
<keyword evidence="2 11" id="KW-0031">Aminopeptidase</keyword>
<evidence type="ECO:0000256" key="9">
    <source>
        <dbReference type="PIRSR" id="PIRSR634016-3"/>
    </source>
</evidence>
<keyword evidence="7 11" id="KW-0482">Metalloprotease</keyword>
<dbReference type="InterPro" id="IPR042097">
    <property type="entry name" value="Aminopeptidase_N-like_N_sf"/>
</dbReference>
<dbReference type="PRINTS" id="PR00756">
    <property type="entry name" value="ALADIPTASE"/>
</dbReference>
<feature type="binding site" evidence="9">
    <location>
        <position position="331"/>
    </location>
    <ligand>
        <name>Zn(2+)</name>
        <dbReference type="ChEBI" id="CHEBI:29105"/>
        <note>catalytic</note>
    </ligand>
</feature>
<evidence type="ECO:0000256" key="7">
    <source>
        <dbReference type="ARBA" id="ARBA00023049"/>
    </source>
</evidence>
<proteinExistence type="inferred from homology"/>
<dbReference type="Gene3D" id="2.60.40.1730">
    <property type="entry name" value="tricorn interacting facor f3 domain"/>
    <property type="match status" value="1"/>
</dbReference>
<name>A0A0D7BF58_9AGAR</name>
<evidence type="ECO:0000259" key="13">
    <source>
        <dbReference type="Pfam" id="PF11838"/>
    </source>
</evidence>
<feature type="domain" description="Aminopeptidase N-like N-terminal" evidence="14">
    <location>
        <begin position="13"/>
        <end position="216"/>
    </location>
</feature>
<evidence type="ECO:0000256" key="3">
    <source>
        <dbReference type="ARBA" id="ARBA00022670"/>
    </source>
</evidence>
<dbReference type="GO" id="GO:0016020">
    <property type="term" value="C:membrane"/>
    <property type="evidence" value="ECO:0007669"/>
    <property type="project" value="TreeGrafter"/>
</dbReference>
<evidence type="ECO:0000256" key="1">
    <source>
        <dbReference type="ARBA" id="ARBA00010136"/>
    </source>
</evidence>
<dbReference type="GO" id="GO:0005737">
    <property type="term" value="C:cytoplasm"/>
    <property type="evidence" value="ECO:0007669"/>
    <property type="project" value="TreeGrafter"/>
</dbReference>
<dbReference type="GO" id="GO:0006508">
    <property type="term" value="P:proteolysis"/>
    <property type="evidence" value="ECO:0007669"/>
    <property type="project" value="UniProtKB-KW"/>
</dbReference>
<keyword evidence="3 11" id="KW-0645">Protease</keyword>
<dbReference type="GO" id="GO:0043171">
    <property type="term" value="P:peptide catabolic process"/>
    <property type="evidence" value="ECO:0007669"/>
    <property type="project" value="TreeGrafter"/>
</dbReference>
<evidence type="ECO:0000256" key="4">
    <source>
        <dbReference type="ARBA" id="ARBA00022723"/>
    </source>
</evidence>
<dbReference type="FunFam" id="1.10.390.10:FF:000006">
    <property type="entry name" value="Puromycin-sensitive aminopeptidase"/>
    <property type="match status" value="1"/>
</dbReference>
<evidence type="ECO:0000256" key="8">
    <source>
        <dbReference type="PIRSR" id="PIRSR634016-1"/>
    </source>
</evidence>
<dbReference type="InterPro" id="IPR014782">
    <property type="entry name" value="Peptidase_M1_dom"/>
</dbReference>
<dbReference type="PANTHER" id="PTHR11533">
    <property type="entry name" value="PROTEASE M1 ZINC METALLOPROTEASE"/>
    <property type="match status" value="1"/>
</dbReference>
<keyword evidence="5 11" id="KW-0378">Hydrolase</keyword>
<dbReference type="SUPFAM" id="SSF55486">
    <property type="entry name" value="Metalloproteases ('zincins'), catalytic domain"/>
    <property type="match status" value="1"/>
</dbReference>
<feature type="domain" description="Peptidase M1 membrane alanine aminopeptidase" evidence="12">
    <location>
        <begin position="255"/>
        <end position="473"/>
    </location>
</feature>
<dbReference type="Pfam" id="PF01433">
    <property type="entry name" value="Peptidase_M1"/>
    <property type="match status" value="1"/>
</dbReference>
<dbReference type="EC" id="3.4.11.-" evidence="11"/>
<feature type="domain" description="ERAP1-like C-terminal" evidence="13">
    <location>
        <begin position="551"/>
        <end position="868"/>
    </location>
</feature>
<keyword evidence="16" id="KW-1185">Reference proteome</keyword>
<dbReference type="AlphaFoldDB" id="A0A0D7BF58"/>
<dbReference type="GO" id="GO:0008270">
    <property type="term" value="F:zinc ion binding"/>
    <property type="evidence" value="ECO:0007669"/>
    <property type="project" value="UniProtKB-UniRule"/>
</dbReference>
<evidence type="ECO:0000256" key="11">
    <source>
        <dbReference type="RuleBase" id="RU364040"/>
    </source>
</evidence>
<dbReference type="InterPro" id="IPR050344">
    <property type="entry name" value="Peptidase_M1_aminopeptidases"/>
</dbReference>
<dbReference type="OrthoDB" id="10031169at2759"/>
<comment type="similarity">
    <text evidence="1 11">Belongs to the peptidase M1 family.</text>
</comment>
<reference evidence="15 16" key="1">
    <citation type="journal article" date="2015" name="Fungal Genet. Biol.">
        <title>Evolution of novel wood decay mechanisms in Agaricales revealed by the genome sequences of Fistulina hepatica and Cylindrobasidium torrendii.</title>
        <authorList>
            <person name="Floudas D."/>
            <person name="Held B.W."/>
            <person name="Riley R."/>
            <person name="Nagy L.G."/>
            <person name="Koehler G."/>
            <person name="Ransdell A.S."/>
            <person name="Younus H."/>
            <person name="Chow J."/>
            <person name="Chiniquy J."/>
            <person name="Lipzen A."/>
            <person name="Tritt A."/>
            <person name="Sun H."/>
            <person name="Haridas S."/>
            <person name="LaButti K."/>
            <person name="Ohm R.A."/>
            <person name="Kues U."/>
            <person name="Blanchette R.A."/>
            <person name="Grigoriev I.V."/>
            <person name="Minto R.E."/>
            <person name="Hibbett D.S."/>
        </authorList>
    </citation>
    <scope>NUCLEOTIDE SEQUENCE [LARGE SCALE GENOMIC DNA]</scope>
    <source>
        <strain evidence="15 16">FP15055 ss-10</strain>
    </source>
</reference>
<evidence type="ECO:0000259" key="14">
    <source>
        <dbReference type="Pfam" id="PF17900"/>
    </source>
</evidence>
<dbReference type="Pfam" id="PF11838">
    <property type="entry name" value="ERAP1_C"/>
    <property type="match status" value="1"/>
</dbReference>
<dbReference type="CDD" id="cd09601">
    <property type="entry name" value="M1_APN-Q_like"/>
    <property type="match status" value="1"/>
</dbReference>
<evidence type="ECO:0000313" key="16">
    <source>
        <dbReference type="Proteomes" id="UP000054007"/>
    </source>
</evidence>
<protein>
    <recommendedName>
        <fullName evidence="11">Aminopeptidase</fullName>
        <ecNumber evidence="11">3.4.11.-</ecNumber>
    </recommendedName>
</protein>
<dbReference type="Proteomes" id="UP000054007">
    <property type="component" value="Unassembled WGS sequence"/>
</dbReference>
<dbReference type="Gene3D" id="2.60.40.1910">
    <property type="match status" value="1"/>
</dbReference>
<dbReference type="Gene3D" id="1.10.390.10">
    <property type="entry name" value="Neutral Protease Domain 2"/>
    <property type="match status" value="1"/>
</dbReference>
<dbReference type="GO" id="GO:0005615">
    <property type="term" value="C:extracellular space"/>
    <property type="evidence" value="ECO:0007669"/>
    <property type="project" value="TreeGrafter"/>
</dbReference>
<dbReference type="STRING" id="1314674.A0A0D7BF58"/>
<dbReference type="EMBL" id="KN880497">
    <property type="protein sequence ID" value="KIY68739.1"/>
    <property type="molecule type" value="Genomic_DNA"/>
</dbReference>
<dbReference type="GO" id="GO:0042277">
    <property type="term" value="F:peptide binding"/>
    <property type="evidence" value="ECO:0007669"/>
    <property type="project" value="TreeGrafter"/>
</dbReference>
<dbReference type="InterPro" id="IPR024571">
    <property type="entry name" value="ERAP1-like_C_dom"/>
</dbReference>
<dbReference type="FunFam" id="1.25.50.20:FF:000002">
    <property type="entry name" value="Aminopeptidase"/>
    <property type="match status" value="1"/>
</dbReference>
<feature type="binding site" evidence="9">
    <location>
        <position position="327"/>
    </location>
    <ligand>
        <name>Zn(2+)</name>
        <dbReference type="ChEBI" id="CHEBI:29105"/>
        <note>catalytic</note>
    </ligand>
</feature>
<keyword evidence="4 9" id="KW-0479">Metal-binding</keyword>
<feature type="active site" description="Proton acceptor" evidence="8">
    <location>
        <position position="328"/>
    </location>
</feature>
<feature type="site" description="Transition state stabilizer" evidence="10">
    <location>
        <position position="414"/>
    </location>
</feature>
<dbReference type="SUPFAM" id="SSF63737">
    <property type="entry name" value="Leukotriene A4 hydrolase N-terminal domain"/>
    <property type="match status" value="1"/>
</dbReference>
<evidence type="ECO:0000259" key="12">
    <source>
        <dbReference type="Pfam" id="PF01433"/>
    </source>
</evidence>
<evidence type="ECO:0000313" key="15">
    <source>
        <dbReference type="EMBL" id="KIY68739.1"/>
    </source>
</evidence>
<evidence type="ECO:0000256" key="10">
    <source>
        <dbReference type="PIRSR" id="PIRSR634016-4"/>
    </source>
</evidence>
<feature type="binding site" evidence="9">
    <location>
        <position position="350"/>
    </location>
    <ligand>
        <name>Zn(2+)</name>
        <dbReference type="ChEBI" id="CHEBI:29105"/>
        <note>catalytic</note>
    </ligand>
</feature>
<comment type="cofactor">
    <cofactor evidence="9 11">
        <name>Zn(2+)</name>
        <dbReference type="ChEBI" id="CHEBI:29105"/>
    </cofactor>
    <text evidence="9 11">Binds 1 zinc ion per subunit.</text>
</comment>
<dbReference type="InterPro" id="IPR034016">
    <property type="entry name" value="M1_APN-typ"/>
</dbReference>
<dbReference type="InterPro" id="IPR027268">
    <property type="entry name" value="Peptidase_M4/M1_CTD_sf"/>
</dbReference>
<evidence type="ECO:0000256" key="2">
    <source>
        <dbReference type="ARBA" id="ARBA00022438"/>
    </source>
</evidence>
<dbReference type="Pfam" id="PF17900">
    <property type="entry name" value="Peptidase_M1_N"/>
    <property type="match status" value="1"/>
</dbReference>
<accession>A0A0D7BF58</accession>
<dbReference type="InterPro" id="IPR001930">
    <property type="entry name" value="Peptidase_M1"/>
</dbReference>
<dbReference type="GO" id="GO:0070006">
    <property type="term" value="F:metalloaminopeptidase activity"/>
    <property type="evidence" value="ECO:0007669"/>
    <property type="project" value="TreeGrafter"/>
</dbReference>
<organism evidence="15 16">
    <name type="scientific">Cylindrobasidium torrendii FP15055 ss-10</name>
    <dbReference type="NCBI Taxonomy" id="1314674"/>
    <lineage>
        <taxon>Eukaryota</taxon>
        <taxon>Fungi</taxon>
        <taxon>Dikarya</taxon>
        <taxon>Basidiomycota</taxon>
        <taxon>Agaricomycotina</taxon>
        <taxon>Agaricomycetes</taxon>
        <taxon>Agaricomycetidae</taxon>
        <taxon>Agaricales</taxon>
        <taxon>Marasmiineae</taxon>
        <taxon>Physalacriaceae</taxon>
        <taxon>Cylindrobasidium</taxon>
    </lineage>
</organism>
<evidence type="ECO:0000256" key="5">
    <source>
        <dbReference type="ARBA" id="ARBA00022801"/>
    </source>
</evidence>
<gene>
    <name evidence="15" type="ORF">CYLTODRAFT_421387</name>
</gene>